<protein>
    <recommendedName>
        <fullName evidence="1">VOC domain-containing protein</fullName>
    </recommendedName>
</protein>
<dbReference type="Pfam" id="PF00903">
    <property type="entry name" value="Glyoxalase"/>
    <property type="match status" value="1"/>
</dbReference>
<dbReference type="InterPro" id="IPR004360">
    <property type="entry name" value="Glyas_Fos-R_dOase_dom"/>
</dbReference>
<gene>
    <name evidence="2" type="ORF">PT974_09874</name>
</gene>
<dbReference type="PANTHER" id="PTHR35006">
    <property type="entry name" value="GLYOXALASE FAMILY PROTEIN (AFU_ORTHOLOGUE AFUA_5G14830)"/>
    <property type="match status" value="1"/>
</dbReference>
<evidence type="ECO:0000259" key="1">
    <source>
        <dbReference type="PROSITE" id="PS51819"/>
    </source>
</evidence>
<dbReference type="Gene3D" id="3.10.180.10">
    <property type="entry name" value="2,3-Dihydroxybiphenyl 1,2-Dioxygenase, domain 1"/>
    <property type="match status" value="1"/>
</dbReference>
<organism evidence="2 3">
    <name type="scientific">Cladobotryum mycophilum</name>
    <dbReference type="NCBI Taxonomy" id="491253"/>
    <lineage>
        <taxon>Eukaryota</taxon>
        <taxon>Fungi</taxon>
        <taxon>Dikarya</taxon>
        <taxon>Ascomycota</taxon>
        <taxon>Pezizomycotina</taxon>
        <taxon>Sordariomycetes</taxon>
        <taxon>Hypocreomycetidae</taxon>
        <taxon>Hypocreales</taxon>
        <taxon>Hypocreaceae</taxon>
        <taxon>Cladobotryum</taxon>
    </lineage>
</organism>
<proteinExistence type="predicted"/>
<sequence length="134" mass="14890">MTIDHVSVQVPEAIFQDCLKFYLEALKPLGYELIHQFGDTVVGLGSSADTAIDNYKFADFWLTGVKEAPQHTTHIAFRAKDRQSIDSFHKQALATGGKDNGAPGLRTHYHPHYYGAFVFDPAGNNVEAVTHKEQ</sequence>
<reference evidence="2 3" key="1">
    <citation type="submission" date="2024-01" db="EMBL/GenBank/DDBJ databases">
        <title>Complete genome of Cladobotryum mycophilum ATHUM6906.</title>
        <authorList>
            <person name="Christinaki A.C."/>
            <person name="Myridakis A.I."/>
            <person name="Kouvelis V.N."/>
        </authorList>
    </citation>
    <scope>NUCLEOTIDE SEQUENCE [LARGE SCALE GENOMIC DNA]</scope>
    <source>
        <strain evidence="2 3">ATHUM6906</strain>
    </source>
</reference>
<feature type="domain" description="VOC" evidence="1">
    <location>
        <begin position="2"/>
        <end position="131"/>
    </location>
</feature>
<comment type="caution">
    <text evidence="2">The sequence shown here is derived from an EMBL/GenBank/DDBJ whole genome shotgun (WGS) entry which is preliminary data.</text>
</comment>
<evidence type="ECO:0000313" key="2">
    <source>
        <dbReference type="EMBL" id="KAK5991589.1"/>
    </source>
</evidence>
<name>A0ABR0SHE5_9HYPO</name>
<dbReference type="EMBL" id="JAVFKD010000014">
    <property type="protein sequence ID" value="KAK5991589.1"/>
    <property type="molecule type" value="Genomic_DNA"/>
</dbReference>
<dbReference type="PANTHER" id="PTHR35006:SF2">
    <property type="entry name" value="GLYOXALASE FAMILY PROTEIN (AFU_ORTHOLOGUE AFUA_5G14830)"/>
    <property type="match status" value="1"/>
</dbReference>
<dbReference type="InterPro" id="IPR029068">
    <property type="entry name" value="Glyas_Bleomycin-R_OHBP_Dase"/>
</dbReference>
<keyword evidence="3" id="KW-1185">Reference proteome</keyword>
<dbReference type="SUPFAM" id="SSF54593">
    <property type="entry name" value="Glyoxalase/Bleomycin resistance protein/Dihydroxybiphenyl dioxygenase"/>
    <property type="match status" value="1"/>
</dbReference>
<dbReference type="PROSITE" id="PS51819">
    <property type="entry name" value="VOC"/>
    <property type="match status" value="1"/>
</dbReference>
<evidence type="ECO:0000313" key="3">
    <source>
        <dbReference type="Proteomes" id="UP001338125"/>
    </source>
</evidence>
<accession>A0ABR0SHE5</accession>
<dbReference type="Proteomes" id="UP001338125">
    <property type="component" value="Unassembled WGS sequence"/>
</dbReference>
<dbReference type="InterPro" id="IPR037523">
    <property type="entry name" value="VOC_core"/>
</dbReference>
<dbReference type="CDD" id="cd07262">
    <property type="entry name" value="VOC_like"/>
    <property type="match status" value="1"/>
</dbReference>